<evidence type="ECO:0000256" key="1">
    <source>
        <dbReference type="SAM" id="MobiDB-lite"/>
    </source>
</evidence>
<dbReference type="OrthoDB" id="8140134at2"/>
<accession>A0A1M5EAQ5</accession>
<sequence>MFKQFALLSIIAGASIMMASNPIFAADQDKTQDKDQIQREDMEMVYGSQLMTQQERLQYHQQYFALKTEQEREKFRDLHHDQMLIRAREQGVTLPSWSSDMGMNGGGMGSNRNGVGSNGGKGNGGSGSPSN</sequence>
<evidence type="ECO:0000256" key="2">
    <source>
        <dbReference type="SAM" id="SignalP"/>
    </source>
</evidence>
<dbReference type="AlphaFoldDB" id="A0A1M5EAQ5"/>
<protein>
    <submittedName>
        <fullName evidence="3">Uncharacterized protein</fullName>
    </submittedName>
</protein>
<dbReference type="Proteomes" id="UP000184517">
    <property type="component" value="Unassembled WGS sequence"/>
</dbReference>
<proteinExistence type="predicted"/>
<feature type="region of interest" description="Disordered" evidence="1">
    <location>
        <begin position="95"/>
        <end position="131"/>
    </location>
</feature>
<dbReference type="RefSeq" id="WP_072840105.1">
    <property type="nucleotide sequence ID" value="NZ_FQVF01000011.1"/>
</dbReference>
<keyword evidence="4" id="KW-1185">Reference proteome</keyword>
<organism evidence="3 4">
    <name type="scientific">Marinomonas polaris DSM 16579</name>
    <dbReference type="NCBI Taxonomy" id="1122206"/>
    <lineage>
        <taxon>Bacteria</taxon>
        <taxon>Pseudomonadati</taxon>
        <taxon>Pseudomonadota</taxon>
        <taxon>Gammaproteobacteria</taxon>
        <taxon>Oceanospirillales</taxon>
        <taxon>Oceanospirillaceae</taxon>
        <taxon>Marinomonas</taxon>
    </lineage>
</organism>
<feature type="chain" id="PRO_5012702729" evidence="2">
    <location>
        <begin position="26"/>
        <end position="131"/>
    </location>
</feature>
<gene>
    <name evidence="3" type="ORF">SAMN02745753_02584</name>
</gene>
<dbReference type="EMBL" id="FQVF01000011">
    <property type="protein sequence ID" value="SHF76308.1"/>
    <property type="molecule type" value="Genomic_DNA"/>
</dbReference>
<feature type="compositionally biased region" description="Gly residues" evidence="1">
    <location>
        <begin position="116"/>
        <end position="131"/>
    </location>
</feature>
<evidence type="ECO:0000313" key="4">
    <source>
        <dbReference type="Proteomes" id="UP000184517"/>
    </source>
</evidence>
<keyword evidence="2" id="KW-0732">Signal</keyword>
<evidence type="ECO:0000313" key="3">
    <source>
        <dbReference type="EMBL" id="SHF76308.1"/>
    </source>
</evidence>
<name>A0A1M5EAQ5_9GAMM</name>
<feature type="signal peptide" evidence="2">
    <location>
        <begin position="1"/>
        <end position="25"/>
    </location>
</feature>
<reference evidence="4" key="1">
    <citation type="submission" date="2016-11" db="EMBL/GenBank/DDBJ databases">
        <authorList>
            <person name="Varghese N."/>
            <person name="Submissions S."/>
        </authorList>
    </citation>
    <scope>NUCLEOTIDE SEQUENCE [LARGE SCALE GENOMIC DNA]</scope>
    <source>
        <strain evidence="4">DSM 16579</strain>
    </source>
</reference>